<dbReference type="AlphaFoldDB" id="A0A6P1Y2E3"/>
<dbReference type="InterPro" id="IPR001940">
    <property type="entry name" value="Peptidase_S1C"/>
</dbReference>
<evidence type="ECO:0000256" key="4">
    <source>
        <dbReference type="ARBA" id="ARBA00022825"/>
    </source>
</evidence>
<reference evidence="6 7" key="1">
    <citation type="submission" date="2020-01" db="EMBL/GenBank/DDBJ databases">
        <title>Complete genome sequence of a human oral phylogroup 1 Treponema sp. strain ATCC 700766, originally isolated from periodontitis dental plaque.</title>
        <authorList>
            <person name="Chan Y."/>
            <person name="Huo Y.-B."/>
            <person name="Yu X.-L."/>
            <person name="Zeng H."/>
            <person name="Leung W.-K."/>
            <person name="Watt R.M."/>
        </authorList>
    </citation>
    <scope>NUCLEOTIDE SEQUENCE [LARGE SCALE GENOMIC DNA]</scope>
    <source>
        <strain evidence="6 7">OMZ 804</strain>
    </source>
</reference>
<evidence type="ECO:0000256" key="1">
    <source>
        <dbReference type="ARBA" id="ARBA00010541"/>
    </source>
</evidence>
<evidence type="ECO:0000256" key="2">
    <source>
        <dbReference type="ARBA" id="ARBA00022670"/>
    </source>
</evidence>
<dbReference type="InterPro" id="IPR036034">
    <property type="entry name" value="PDZ_sf"/>
</dbReference>
<dbReference type="InterPro" id="IPR051201">
    <property type="entry name" value="Chloro_Bact_Ser_Proteases"/>
</dbReference>
<keyword evidence="4" id="KW-0720">Serine protease</keyword>
<dbReference type="SMART" id="SM00228">
    <property type="entry name" value="PDZ"/>
    <property type="match status" value="1"/>
</dbReference>
<dbReference type="GO" id="GO:0006508">
    <property type="term" value="P:proteolysis"/>
    <property type="evidence" value="ECO:0007669"/>
    <property type="project" value="UniProtKB-KW"/>
</dbReference>
<dbReference type="Proteomes" id="UP000464374">
    <property type="component" value="Chromosome"/>
</dbReference>
<dbReference type="InterPro" id="IPR043504">
    <property type="entry name" value="Peptidase_S1_PA_chymotrypsin"/>
</dbReference>
<name>A0A6P1Y2E3_9SPIR</name>
<gene>
    <name evidence="6" type="ORF">GWP43_12010</name>
</gene>
<accession>A0A6P1Y2E3</accession>
<evidence type="ECO:0000256" key="3">
    <source>
        <dbReference type="ARBA" id="ARBA00022801"/>
    </source>
</evidence>
<dbReference type="InterPro" id="IPR009003">
    <property type="entry name" value="Peptidase_S1_PA"/>
</dbReference>
<dbReference type="PRINTS" id="PR00834">
    <property type="entry name" value="PROTEASES2C"/>
</dbReference>
<proteinExistence type="inferred from homology"/>
<dbReference type="FunFam" id="2.40.10.10:FF:000001">
    <property type="entry name" value="Periplasmic serine protease DegS"/>
    <property type="match status" value="1"/>
</dbReference>
<dbReference type="PROSITE" id="PS51257">
    <property type="entry name" value="PROKAR_LIPOPROTEIN"/>
    <property type="match status" value="1"/>
</dbReference>
<dbReference type="Gene3D" id="2.30.42.10">
    <property type="match status" value="1"/>
</dbReference>
<comment type="similarity">
    <text evidence="1">Belongs to the peptidase S1C family.</text>
</comment>
<dbReference type="Pfam" id="PF13180">
    <property type="entry name" value="PDZ_2"/>
    <property type="match status" value="1"/>
</dbReference>
<protein>
    <submittedName>
        <fullName evidence="6">Trypsin-like serine protease</fullName>
    </submittedName>
</protein>
<keyword evidence="2 6" id="KW-0645">Protease</keyword>
<dbReference type="InterPro" id="IPR001478">
    <property type="entry name" value="PDZ"/>
</dbReference>
<dbReference type="RefSeq" id="WP_162664344.1">
    <property type="nucleotide sequence ID" value="NZ_CP048020.1"/>
</dbReference>
<feature type="domain" description="PDZ" evidence="5">
    <location>
        <begin position="324"/>
        <end position="419"/>
    </location>
</feature>
<evidence type="ECO:0000259" key="5">
    <source>
        <dbReference type="PROSITE" id="PS50106"/>
    </source>
</evidence>
<dbReference type="PANTHER" id="PTHR43343:SF3">
    <property type="entry name" value="PROTEASE DO-LIKE 8, CHLOROPLASTIC"/>
    <property type="match status" value="1"/>
</dbReference>
<dbReference type="PANTHER" id="PTHR43343">
    <property type="entry name" value="PEPTIDASE S12"/>
    <property type="match status" value="1"/>
</dbReference>
<evidence type="ECO:0000313" key="7">
    <source>
        <dbReference type="Proteomes" id="UP000464374"/>
    </source>
</evidence>
<dbReference type="SUPFAM" id="SSF50156">
    <property type="entry name" value="PDZ domain-like"/>
    <property type="match status" value="1"/>
</dbReference>
<dbReference type="PROSITE" id="PS50106">
    <property type="entry name" value="PDZ"/>
    <property type="match status" value="1"/>
</dbReference>
<dbReference type="GO" id="GO:0004252">
    <property type="term" value="F:serine-type endopeptidase activity"/>
    <property type="evidence" value="ECO:0007669"/>
    <property type="project" value="InterPro"/>
</dbReference>
<dbReference type="Gene3D" id="2.40.10.10">
    <property type="entry name" value="Trypsin-like serine proteases"/>
    <property type="match status" value="2"/>
</dbReference>
<dbReference type="Pfam" id="PF13365">
    <property type="entry name" value="Trypsin_2"/>
    <property type="match status" value="1"/>
</dbReference>
<sequence>MKLYSRRQLILSAVVAGCFIALAAYGMGFYLGHGTKTPQGDAAAELEALAESNTALTQQSGGQIDGVENAGDGSVSVLEAAGQTSPYLTATAEPAGRYTAEEKQNISVYENTNDAVVNITTETVGVNWFLEPIPQEGGSGSGSIIDSRGYILTNTHVIEDATKIFVSLSDGSQYNAKVIGVDRENDLAVLKFDPPANTQLTTIKFGDSDGLKVGQRVLAIGNPFGLTRTLTVGIVSALGRPIQTDKNVIIKNMIQTDTAINPGNSGGPLLDSDGKMIGINTMIYSTSGSSAGVGFAVPINTAKRVVSEIIKYGKVRRASIDAELVQLNASIANYAGLSIQRGLLVSRVKKDSNAEKAGLRGGANAVRYGIGKRAAVIYLGGDIITEIAGQAVSNLSEYYAVLEDKKPNESIAVTVLRGNKTVKLTLTLSERNDE</sequence>
<organism evidence="6 7">
    <name type="scientific">Treponema vincentii</name>
    <dbReference type="NCBI Taxonomy" id="69710"/>
    <lineage>
        <taxon>Bacteria</taxon>
        <taxon>Pseudomonadati</taxon>
        <taxon>Spirochaetota</taxon>
        <taxon>Spirochaetia</taxon>
        <taxon>Spirochaetales</taxon>
        <taxon>Treponemataceae</taxon>
        <taxon>Treponema</taxon>
    </lineage>
</organism>
<evidence type="ECO:0000313" key="6">
    <source>
        <dbReference type="EMBL" id="QHX44046.1"/>
    </source>
</evidence>
<keyword evidence="3" id="KW-0378">Hydrolase</keyword>
<dbReference type="EMBL" id="CP048020">
    <property type="protein sequence ID" value="QHX44046.1"/>
    <property type="molecule type" value="Genomic_DNA"/>
</dbReference>
<dbReference type="SUPFAM" id="SSF50494">
    <property type="entry name" value="Trypsin-like serine proteases"/>
    <property type="match status" value="1"/>
</dbReference>
<dbReference type="KEGG" id="trz:GWP43_12010"/>